<evidence type="ECO:0000256" key="2">
    <source>
        <dbReference type="ARBA" id="ARBA00004496"/>
    </source>
</evidence>
<evidence type="ECO:0000256" key="4">
    <source>
        <dbReference type="ARBA" id="ARBA00014881"/>
    </source>
</evidence>
<reference evidence="9 10" key="1">
    <citation type="journal article" date="2019" name="Sci. Rep.">
        <title>Comparative genomics of chytrid fungi reveal insights into the obligate biotrophic and pathogenic lifestyle of Synchytrium endobioticum.</title>
        <authorList>
            <person name="van de Vossenberg B.T.L.H."/>
            <person name="Warris S."/>
            <person name="Nguyen H.D.T."/>
            <person name="van Gent-Pelzer M.P.E."/>
            <person name="Joly D.L."/>
            <person name="van de Geest H.C."/>
            <person name="Bonants P.J.M."/>
            <person name="Smith D.S."/>
            <person name="Levesque C.A."/>
            <person name="van der Lee T.A.J."/>
        </authorList>
    </citation>
    <scope>NUCLEOTIDE SEQUENCE [LARGE SCALE GENOMIC DNA]</scope>
    <source>
        <strain evidence="9 10">CBS 809.83</strain>
    </source>
</reference>
<keyword evidence="10" id="KW-1185">Reference proteome</keyword>
<evidence type="ECO:0000256" key="7">
    <source>
        <dbReference type="ARBA" id="ARBA00023242"/>
    </source>
</evidence>
<keyword evidence="7" id="KW-0539">Nucleus</keyword>
<dbReference type="PANTHER" id="PTHR10855">
    <property type="entry name" value="26S PROTEASOME NON-ATPASE REGULATORY SUBUNIT 12/COP9 SIGNALOSOME COMPLEX SUBUNIT 4"/>
    <property type="match status" value="1"/>
</dbReference>
<dbReference type="AlphaFoldDB" id="A0A507EHZ2"/>
<comment type="similarity">
    <text evidence="3">Belongs to the CSN4 family.</text>
</comment>
<dbReference type="SMART" id="SM00088">
    <property type="entry name" value="PINT"/>
    <property type="match status" value="1"/>
</dbReference>
<dbReference type="InterPro" id="IPR036388">
    <property type="entry name" value="WH-like_DNA-bd_sf"/>
</dbReference>
<evidence type="ECO:0000313" key="10">
    <source>
        <dbReference type="Proteomes" id="UP000318582"/>
    </source>
</evidence>
<evidence type="ECO:0000256" key="5">
    <source>
        <dbReference type="ARBA" id="ARBA00022490"/>
    </source>
</evidence>
<protein>
    <recommendedName>
        <fullName evidence="4">COP9 signalosome complex subunit 4</fullName>
    </recommendedName>
</protein>
<comment type="caution">
    <text evidence="9">The sequence shown here is derived from an EMBL/GenBank/DDBJ whole genome shotgun (WGS) entry which is preliminary data.</text>
</comment>
<gene>
    <name evidence="9" type="ORF">PhCBS80983_g00002</name>
</gene>
<dbReference type="PANTHER" id="PTHR10855:SF2">
    <property type="entry name" value="COP9 SIGNALOSOME COMPLEX SUBUNIT 4"/>
    <property type="match status" value="1"/>
</dbReference>
<organism evidence="9 10">
    <name type="scientific">Powellomyces hirtus</name>
    <dbReference type="NCBI Taxonomy" id="109895"/>
    <lineage>
        <taxon>Eukaryota</taxon>
        <taxon>Fungi</taxon>
        <taxon>Fungi incertae sedis</taxon>
        <taxon>Chytridiomycota</taxon>
        <taxon>Chytridiomycota incertae sedis</taxon>
        <taxon>Chytridiomycetes</taxon>
        <taxon>Spizellomycetales</taxon>
        <taxon>Powellomycetaceae</taxon>
        <taxon>Powellomyces</taxon>
    </lineage>
</organism>
<keyword evidence="5" id="KW-0963">Cytoplasm</keyword>
<dbReference type="Gene3D" id="1.10.10.10">
    <property type="entry name" value="Winged helix-like DNA-binding domain superfamily/Winged helix DNA-binding domain"/>
    <property type="match status" value="1"/>
</dbReference>
<feature type="domain" description="PCI" evidence="8">
    <location>
        <begin position="218"/>
        <end position="391"/>
    </location>
</feature>
<evidence type="ECO:0000259" key="8">
    <source>
        <dbReference type="PROSITE" id="PS50250"/>
    </source>
</evidence>
<evidence type="ECO:0000256" key="1">
    <source>
        <dbReference type="ARBA" id="ARBA00004123"/>
    </source>
</evidence>
<name>A0A507EHZ2_9FUNG</name>
<keyword evidence="6" id="KW-0736">Signalosome</keyword>
<dbReference type="PROSITE" id="PS50250">
    <property type="entry name" value="PCI"/>
    <property type="match status" value="1"/>
</dbReference>
<dbReference type="GO" id="GO:0005829">
    <property type="term" value="C:cytosol"/>
    <property type="evidence" value="ECO:0007669"/>
    <property type="project" value="TreeGrafter"/>
</dbReference>
<evidence type="ECO:0000256" key="6">
    <source>
        <dbReference type="ARBA" id="ARBA00022790"/>
    </source>
</evidence>
<evidence type="ECO:0000256" key="3">
    <source>
        <dbReference type="ARBA" id="ARBA00010417"/>
    </source>
</evidence>
<dbReference type="STRING" id="109895.A0A507EHZ2"/>
<sequence length="416" mass="45409">MSLSASLLAIHAQTDSKERATQYRALLSSLLASAPDLHPGRSTLHPPQHPQPLAESIHEILTHAVAEQTGLVTSRQMLQDFVTLFAEAAANAGERDTVVAAVRKAWEAALAVMQPRAVAFEEQISTVREHLASLYESAEEWDEAAKMLQGIPLDSGHRSVAPSYKLRIYIHIVRLLLESDDAVGAEAYLNRAALLVDASTPAEQIIHFKSCQARILDQKRSFLLAAGKYLELSYTSEIHESVRTQLLGQAVTCAVLAGAGPQRSRMLATLYKDDRLRDTPDLAPANDILQKMYLGRVLRPQHVAHFAPTLAPHQLARLADGSTVLDRAVTQHNLLAASNIYTNISFAQLATLLAISVPTAEKTAARMIADGNLAGEIDQMETVIHFRKTKRSEAWDNSVAGLCHHVDGVVDTLAKK</sequence>
<dbReference type="GO" id="GO:0008180">
    <property type="term" value="C:COP9 signalosome"/>
    <property type="evidence" value="ECO:0007669"/>
    <property type="project" value="UniProtKB-KW"/>
</dbReference>
<dbReference type="Proteomes" id="UP000318582">
    <property type="component" value="Unassembled WGS sequence"/>
</dbReference>
<proteinExistence type="inferred from homology"/>
<dbReference type="InterPro" id="IPR036390">
    <property type="entry name" value="WH_DNA-bd_sf"/>
</dbReference>
<accession>A0A507EHZ2</accession>
<dbReference type="Pfam" id="PF01399">
    <property type="entry name" value="PCI"/>
    <property type="match status" value="1"/>
</dbReference>
<dbReference type="InterPro" id="IPR054559">
    <property type="entry name" value="PSMD12-CSN4-like_N"/>
</dbReference>
<dbReference type="InterPro" id="IPR040134">
    <property type="entry name" value="PSMD12/CSN4"/>
</dbReference>
<dbReference type="InterPro" id="IPR000717">
    <property type="entry name" value="PCI_dom"/>
</dbReference>
<dbReference type="SUPFAM" id="SSF46785">
    <property type="entry name" value="Winged helix' DNA-binding domain"/>
    <property type="match status" value="1"/>
</dbReference>
<dbReference type="Pfam" id="PF22241">
    <property type="entry name" value="PSMD12-CSN4_N"/>
    <property type="match status" value="1"/>
</dbReference>
<dbReference type="EMBL" id="QEAQ01000001">
    <property type="protein sequence ID" value="TPX62810.1"/>
    <property type="molecule type" value="Genomic_DNA"/>
</dbReference>
<evidence type="ECO:0000313" key="9">
    <source>
        <dbReference type="EMBL" id="TPX62810.1"/>
    </source>
</evidence>
<comment type="subcellular location">
    <subcellularLocation>
        <location evidence="2">Cytoplasm</location>
    </subcellularLocation>
    <subcellularLocation>
        <location evidence="1">Nucleus</location>
    </subcellularLocation>
</comment>